<evidence type="ECO:0000256" key="1">
    <source>
        <dbReference type="SAM" id="Phobius"/>
    </source>
</evidence>
<keyword evidence="1" id="KW-0812">Transmembrane</keyword>
<dbReference type="Proteomes" id="UP000800092">
    <property type="component" value="Unassembled WGS sequence"/>
</dbReference>
<organism evidence="2 3">
    <name type="scientific">Viridothelium virens</name>
    <name type="common">Speckled blister lichen</name>
    <name type="synonym">Trypethelium virens</name>
    <dbReference type="NCBI Taxonomy" id="1048519"/>
    <lineage>
        <taxon>Eukaryota</taxon>
        <taxon>Fungi</taxon>
        <taxon>Dikarya</taxon>
        <taxon>Ascomycota</taxon>
        <taxon>Pezizomycotina</taxon>
        <taxon>Dothideomycetes</taxon>
        <taxon>Dothideomycetes incertae sedis</taxon>
        <taxon>Trypetheliales</taxon>
        <taxon>Trypetheliaceae</taxon>
        <taxon>Viridothelium</taxon>
    </lineage>
</organism>
<name>A0A6A6HPL7_VIRVR</name>
<evidence type="ECO:0000313" key="2">
    <source>
        <dbReference type="EMBL" id="KAF2239782.1"/>
    </source>
</evidence>
<reference evidence="2" key="1">
    <citation type="journal article" date="2020" name="Stud. Mycol.">
        <title>101 Dothideomycetes genomes: a test case for predicting lifestyles and emergence of pathogens.</title>
        <authorList>
            <person name="Haridas S."/>
            <person name="Albert R."/>
            <person name="Binder M."/>
            <person name="Bloem J."/>
            <person name="Labutti K."/>
            <person name="Salamov A."/>
            <person name="Andreopoulos B."/>
            <person name="Baker S."/>
            <person name="Barry K."/>
            <person name="Bills G."/>
            <person name="Bluhm B."/>
            <person name="Cannon C."/>
            <person name="Castanera R."/>
            <person name="Culley D."/>
            <person name="Daum C."/>
            <person name="Ezra D."/>
            <person name="Gonzalez J."/>
            <person name="Henrissat B."/>
            <person name="Kuo A."/>
            <person name="Liang C."/>
            <person name="Lipzen A."/>
            <person name="Lutzoni F."/>
            <person name="Magnuson J."/>
            <person name="Mondo S."/>
            <person name="Nolan M."/>
            <person name="Ohm R."/>
            <person name="Pangilinan J."/>
            <person name="Park H.-J."/>
            <person name="Ramirez L."/>
            <person name="Alfaro M."/>
            <person name="Sun H."/>
            <person name="Tritt A."/>
            <person name="Yoshinaga Y."/>
            <person name="Zwiers L.-H."/>
            <person name="Turgeon B."/>
            <person name="Goodwin S."/>
            <person name="Spatafora J."/>
            <person name="Crous P."/>
            <person name="Grigoriev I."/>
        </authorList>
    </citation>
    <scope>NUCLEOTIDE SEQUENCE</scope>
    <source>
        <strain evidence="2">Tuck. ex Michener</strain>
    </source>
</reference>
<protein>
    <submittedName>
        <fullName evidence="2">Uncharacterized protein</fullName>
    </submittedName>
</protein>
<gene>
    <name evidence="2" type="ORF">EV356DRAFT_500012</name>
</gene>
<evidence type="ECO:0000313" key="3">
    <source>
        <dbReference type="Proteomes" id="UP000800092"/>
    </source>
</evidence>
<keyword evidence="3" id="KW-1185">Reference proteome</keyword>
<sequence>MEDGRLWRRMKNERALRVGLALNSFGGERLIVWLVVTWVSLGNMLPERSGRQESIDRGG</sequence>
<dbReference type="EMBL" id="ML991772">
    <property type="protein sequence ID" value="KAF2239782.1"/>
    <property type="molecule type" value="Genomic_DNA"/>
</dbReference>
<proteinExistence type="predicted"/>
<dbReference type="AlphaFoldDB" id="A0A6A6HPL7"/>
<keyword evidence="1" id="KW-1133">Transmembrane helix</keyword>
<keyword evidence="1" id="KW-0472">Membrane</keyword>
<accession>A0A6A6HPL7</accession>
<feature type="transmembrane region" description="Helical" evidence="1">
    <location>
        <begin position="20"/>
        <end position="41"/>
    </location>
</feature>